<gene>
    <name evidence="12" type="ORF">KQP761_LOCUS26038</name>
    <name evidence="13" type="ORF">MBJ925_LOCUS33531</name>
</gene>
<evidence type="ECO:0000256" key="7">
    <source>
        <dbReference type="ARBA" id="ARBA00023136"/>
    </source>
</evidence>
<evidence type="ECO:0000256" key="1">
    <source>
        <dbReference type="ARBA" id="ARBA00004370"/>
    </source>
</evidence>
<keyword evidence="3" id="KW-0963">Cytoplasm</keyword>
<dbReference type="InterPro" id="IPR043545">
    <property type="entry name" value="GRIP1/2"/>
</dbReference>
<dbReference type="GO" id="GO:0016020">
    <property type="term" value="C:membrane"/>
    <property type="evidence" value="ECO:0007669"/>
    <property type="project" value="UniProtKB-SubCell"/>
</dbReference>
<evidence type="ECO:0000256" key="3">
    <source>
        <dbReference type="ARBA" id="ARBA00022490"/>
    </source>
</evidence>
<evidence type="ECO:0000256" key="6">
    <source>
        <dbReference type="ARBA" id="ARBA00022989"/>
    </source>
</evidence>
<dbReference type="InterPro" id="IPR041489">
    <property type="entry name" value="PDZ_6"/>
</dbReference>
<feature type="domain" description="PDZ" evidence="10">
    <location>
        <begin position="447"/>
        <end position="530"/>
    </location>
</feature>
<feature type="domain" description="PDZ" evidence="10">
    <location>
        <begin position="848"/>
        <end position="935"/>
    </location>
</feature>
<keyword evidence="4 9" id="KW-0812">Transmembrane</keyword>
<evidence type="ECO:0000313" key="12">
    <source>
        <dbReference type="EMBL" id="CAF1630147.1"/>
    </source>
</evidence>
<evidence type="ECO:0000256" key="8">
    <source>
        <dbReference type="SAM" id="MobiDB-lite"/>
    </source>
</evidence>
<dbReference type="InterPro" id="IPR001478">
    <property type="entry name" value="PDZ"/>
</dbReference>
<dbReference type="EMBL" id="CAJNOW010014172">
    <property type="protein sequence ID" value="CAF1630147.1"/>
    <property type="molecule type" value="Genomic_DNA"/>
</dbReference>
<dbReference type="FunFam" id="2.30.42.10:FF:000023">
    <property type="entry name" value="Glutamate receptor interacting protein 1"/>
    <property type="match status" value="1"/>
</dbReference>
<evidence type="ECO:0000313" key="13">
    <source>
        <dbReference type="EMBL" id="CAF2165836.1"/>
    </source>
</evidence>
<feature type="compositionally biased region" description="Polar residues" evidence="8">
    <location>
        <begin position="1145"/>
        <end position="1160"/>
    </location>
</feature>
<dbReference type="PROSITE" id="PS50262">
    <property type="entry name" value="G_PROTEIN_RECEP_F1_2"/>
    <property type="match status" value="1"/>
</dbReference>
<keyword evidence="6 9" id="KW-1133">Transmembrane helix</keyword>
<feature type="region of interest" description="Disordered" evidence="8">
    <location>
        <begin position="1365"/>
        <end position="1394"/>
    </location>
</feature>
<comment type="caution">
    <text evidence="12">The sequence shown here is derived from an EMBL/GenBank/DDBJ whole genome shotgun (WGS) entry which is preliminary data.</text>
</comment>
<dbReference type="InterPro" id="IPR017452">
    <property type="entry name" value="GPCR_Rhodpsn_7TM"/>
</dbReference>
<feature type="transmembrane region" description="Helical" evidence="9">
    <location>
        <begin position="191"/>
        <end position="217"/>
    </location>
</feature>
<dbReference type="Pfam" id="PF00595">
    <property type="entry name" value="PDZ"/>
    <property type="match status" value="5"/>
</dbReference>
<dbReference type="SMART" id="SM00228">
    <property type="entry name" value="PDZ"/>
    <property type="match status" value="7"/>
</dbReference>
<dbReference type="GO" id="GO:0005737">
    <property type="term" value="C:cytoplasm"/>
    <property type="evidence" value="ECO:0007669"/>
    <property type="project" value="UniProtKB-SubCell"/>
</dbReference>
<evidence type="ECO:0000259" key="10">
    <source>
        <dbReference type="PROSITE" id="PS50106"/>
    </source>
</evidence>
<dbReference type="Pfam" id="PF17820">
    <property type="entry name" value="PDZ_6"/>
    <property type="match status" value="1"/>
</dbReference>
<name>A0A816CVC5_9BILA</name>
<dbReference type="CDD" id="cd06681">
    <property type="entry name" value="PDZ2_GRIP1-2-like"/>
    <property type="match status" value="1"/>
</dbReference>
<feature type="transmembrane region" description="Helical" evidence="9">
    <location>
        <begin position="36"/>
        <end position="57"/>
    </location>
</feature>
<dbReference type="SUPFAM" id="SSF50156">
    <property type="entry name" value="PDZ domain-like"/>
    <property type="match status" value="7"/>
</dbReference>
<feature type="transmembrane region" description="Helical" evidence="9">
    <location>
        <begin position="250"/>
        <end position="274"/>
    </location>
</feature>
<dbReference type="Gene3D" id="2.30.42.10">
    <property type="match status" value="7"/>
</dbReference>
<organism evidence="12 14">
    <name type="scientific">Rotaria magnacalcarata</name>
    <dbReference type="NCBI Taxonomy" id="392030"/>
    <lineage>
        <taxon>Eukaryota</taxon>
        <taxon>Metazoa</taxon>
        <taxon>Spiralia</taxon>
        <taxon>Gnathifera</taxon>
        <taxon>Rotifera</taxon>
        <taxon>Eurotatoria</taxon>
        <taxon>Bdelloidea</taxon>
        <taxon>Philodinida</taxon>
        <taxon>Philodinidae</taxon>
        <taxon>Rotaria</taxon>
    </lineage>
</organism>
<dbReference type="GO" id="GO:0098887">
    <property type="term" value="P:neurotransmitter receptor transport, endosome to postsynaptic membrane"/>
    <property type="evidence" value="ECO:0007669"/>
    <property type="project" value="TreeGrafter"/>
</dbReference>
<dbReference type="SUPFAM" id="SSF81321">
    <property type="entry name" value="Family A G protein-coupled receptor-like"/>
    <property type="match status" value="1"/>
</dbReference>
<feature type="region of interest" description="Disordered" evidence="8">
    <location>
        <begin position="1139"/>
        <end position="1160"/>
    </location>
</feature>
<dbReference type="OrthoDB" id="75502at2759"/>
<dbReference type="Proteomes" id="UP000663834">
    <property type="component" value="Unassembled WGS sequence"/>
</dbReference>
<evidence type="ECO:0000256" key="9">
    <source>
        <dbReference type="SAM" id="Phobius"/>
    </source>
</evidence>
<keyword evidence="7 9" id="KW-0472">Membrane</keyword>
<evidence type="ECO:0000313" key="14">
    <source>
        <dbReference type="Proteomes" id="UP000663834"/>
    </source>
</evidence>
<feature type="transmembrane region" description="Helical" evidence="9">
    <location>
        <begin position="111"/>
        <end position="130"/>
    </location>
</feature>
<comment type="subcellular location">
    <subcellularLocation>
        <location evidence="2">Cytoplasm</location>
    </subcellularLocation>
    <subcellularLocation>
        <location evidence="1">Membrane</location>
    </subcellularLocation>
</comment>
<protein>
    <submittedName>
        <fullName evidence="12">Uncharacterized protein</fullName>
    </submittedName>
</protein>
<sequence length="1407" mass="157742">MRVLNNTLNKNVTMSNINISLSFITKIQFVTFQMTYYGPIILLIIGIFGCSCNFLTFTSRKLRKNSCAFYFLCSTIFEFLTISFGLTTRLAADHFHWNLQNKSRFFCKFRAYYVSTVPLIATYLILLSALDRCTLTSVHVRLRSLSQIKIAYRNVLIVIIIGLLSCSHILFSYDLRSKCATLPGMYTIFDGMFVVFWLGFIPHGMMLIFAFITLMNIRRARQQMTIRPIMKTMHINQKQSQHNHKTNAQLVLMMLVQIGLSSLLILTRMIYYAYYIVCPLFTGDAKALGSFLMSFTTLLYYANYVKSFYIYTLTNLSDMPNWNIRCLKSDNGKILSSILGPPNTSSTMAVDIRNTSSPITPHTLHYMSWAHRLTGLDLSSSSSLLRMASIRKNSFALSLFEHRLAKYRSLPFLWFRACTSSKPRPIVGNKNTILISFNHLAAKGRTTIELAKKDGYPLGLTISGGIDKVGKPRVAQLKPGSIAQKSDMLEIGDILIGINGIKTAGLKHEQVIDLIKQVGDQLILDIDYELPKWPIHAINTVHTKTIQIQLEKEGQSYGFILRGGDSDDKVKARPLIITRIRSQGTADREGTLKIGDRVLAINGINVSGASLQDAHQVMKQCRGTTLFLIEYDVAIVDSIKHASGPLLIEIEKSFGSTIGISLAQKWTRNNHSIIVIDNVKPASIADRCGALHCGDQINAIDDKSFTDITLVEANTIIQSCKGDFCRIEVTPASVLTSMNIIVDQSQNRVNENNHQAYYRSPIQANNWTLRNNYQHPTRKQISKARHSSISLKSLDNLSNEISPWIVKAYNLLELGSLNSSYQTVLSNHMCHTEIMECILQFDSLCSNRVSNDGETMGCYGFTIQGASFASEALIQSPIIGYLEPNGLAERSGILQPGDRILAINGQQLEGMTLEDARSIVKRSNHQVHLEVEFDVADSVMLTSGICEVKLLRKNLDLGLSMTYSRSSHFDEIPIISDVKRGSVAYRCGMIQPGDHLLSIDLHSLRGKSLNEVASLLKNCDDIVRLRIKKDDIYSQDNLCENVVVYKVQLHRQGGPLGLTIAGSEDVFEPIIVSDLCEGGLADKTNAIHIGDRILAINDVSLRGKGLNEAIKLLQSSGDEITLKISRILNQQQNYTPSVDSAMESWDSSNTDNRLSDNSDATTTKEIIVNDHQHYQIPNSNGNDSDFVLKHQLHSIPVTTNTLSRSIVTFPIGSDYRTPTTNGRLREPIRQLEHERHISSITNDKSIGTNIYENKYDNYGRDRLVNDTVTVVLKRDRRILDFGFSISDRLYGTGVYINKIRPNGPAELERTLIPCMRIYKVNNIDVTRMECNQVVPLLSSSTDDLILVVGRRPAPMFDETDELFHTDENEDEHQSASIADEPISENQMSTINDTNIYSRLSQSKTSVV</sequence>
<reference evidence="12" key="1">
    <citation type="submission" date="2021-02" db="EMBL/GenBank/DDBJ databases">
        <authorList>
            <person name="Nowell W R."/>
        </authorList>
    </citation>
    <scope>NUCLEOTIDE SEQUENCE</scope>
</reference>
<feature type="domain" description="PDZ" evidence="10">
    <location>
        <begin position="947"/>
        <end position="1031"/>
    </location>
</feature>
<dbReference type="Gene3D" id="1.20.1070.10">
    <property type="entry name" value="Rhodopsin 7-helix transmembrane proteins"/>
    <property type="match status" value="1"/>
</dbReference>
<evidence type="ECO:0000256" key="2">
    <source>
        <dbReference type="ARBA" id="ARBA00004496"/>
    </source>
</evidence>
<feature type="domain" description="PDZ" evidence="10">
    <location>
        <begin position="1269"/>
        <end position="1352"/>
    </location>
</feature>
<dbReference type="PANTHER" id="PTHR46227">
    <property type="entry name" value="GLUTAMATE RECEPTOR-INTERACTING PROTEIN GRIP"/>
    <property type="match status" value="1"/>
</dbReference>
<accession>A0A816CVC5</accession>
<evidence type="ECO:0000256" key="4">
    <source>
        <dbReference type="ARBA" id="ARBA00022692"/>
    </source>
</evidence>
<dbReference type="Proteomes" id="UP000663824">
    <property type="component" value="Unassembled WGS sequence"/>
</dbReference>
<feature type="domain" description="G-protein coupled receptors family 1 profile" evidence="11">
    <location>
        <begin position="49"/>
        <end position="311"/>
    </location>
</feature>
<dbReference type="PANTHER" id="PTHR46227:SF2">
    <property type="entry name" value="FI03335P"/>
    <property type="match status" value="1"/>
</dbReference>
<feature type="transmembrane region" description="Helical" evidence="9">
    <location>
        <begin position="69"/>
        <end position="91"/>
    </location>
</feature>
<dbReference type="InterPro" id="IPR036034">
    <property type="entry name" value="PDZ_sf"/>
</dbReference>
<dbReference type="PROSITE" id="PS50106">
    <property type="entry name" value="PDZ"/>
    <property type="match status" value="7"/>
</dbReference>
<keyword evidence="5" id="KW-0677">Repeat</keyword>
<feature type="domain" description="PDZ" evidence="10">
    <location>
        <begin position="647"/>
        <end position="719"/>
    </location>
</feature>
<evidence type="ECO:0000259" key="11">
    <source>
        <dbReference type="PROSITE" id="PS50262"/>
    </source>
</evidence>
<dbReference type="EMBL" id="CAJNRE010018445">
    <property type="protein sequence ID" value="CAF2165836.1"/>
    <property type="molecule type" value="Genomic_DNA"/>
</dbReference>
<proteinExistence type="predicted"/>
<feature type="domain" description="PDZ" evidence="10">
    <location>
        <begin position="545"/>
        <end position="633"/>
    </location>
</feature>
<feature type="compositionally biased region" description="Polar residues" evidence="8">
    <location>
        <begin position="1383"/>
        <end position="1394"/>
    </location>
</feature>
<evidence type="ECO:0000256" key="5">
    <source>
        <dbReference type="ARBA" id="ARBA00022737"/>
    </source>
</evidence>
<feature type="transmembrane region" description="Helical" evidence="9">
    <location>
        <begin position="151"/>
        <end position="171"/>
    </location>
</feature>
<feature type="domain" description="PDZ" evidence="10">
    <location>
        <begin position="1046"/>
        <end position="1128"/>
    </location>
</feature>